<keyword evidence="1" id="KW-1133">Transmembrane helix</keyword>
<sequence length="223" mass="25279">MSSKEKVIPQNGFKTINFIQFSFYTLFFVTPLLLWPFTSEVFEFNKMMFVYAMTIIIAAAWAIRSFQEKKFEIARTPLDLPLMLFLTSQIASTIFSIDRHTSLWGYYSRFHGGLVSTLCYVILFYALVTHFSGQAKAVRNLLYTILATAAITSFYALLERMGIDKHIWVQDVQNRVFSTLGQPNWLSAYLVAILPLSLFGAMNTKNLSSLPAPSPALAPPRSS</sequence>
<dbReference type="EMBL" id="LCFK01000017">
    <property type="protein sequence ID" value="KKS93764.1"/>
    <property type="molecule type" value="Genomic_DNA"/>
</dbReference>
<dbReference type="Proteomes" id="UP000033980">
    <property type="component" value="Unassembled WGS sequence"/>
</dbReference>
<name>A0A0G1D7Y3_9BACT</name>
<dbReference type="InterPro" id="IPR051533">
    <property type="entry name" value="WaaL-like"/>
</dbReference>
<keyword evidence="1" id="KW-0812">Transmembrane</keyword>
<accession>A0A0G1D7Y3</accession>
<dbReference type="PANTHER" id="PTHR37422:SF13">
    <property type="entry name" value="LIPOPOLYSACCHARIDE BIOSYNTHESIS PROTEIN PA4999-RELATED"/>
    <property type="match status" value="1"/>
</dbReference>
<feature type="transmembrane region" description="Helical" evidence="1">
    <location>
        <begin position="49"/>
        <end position="66"/>
    </location>
</feature>
<feature type="transmembrane region" description="Helical" evidence="1">
    <location>
        <begin position="140"/>
        <end position="158"/>
    </location>
</feature>
<evidence type="ECO:0000313" key="2">
    <source>
        <dbReference type="EMBL" id="KKS93764.1"/>
    </source>
</evidence>
<evidence type="ECO:0000256" key="1">
    <source>
        <dbReference type="SAM" id="Phobius"/>
    </source>
</evidence>
<gene>
    <name evidence="2" type="ORF">UV68_C0017G0002</name>
</gene>
<organism evidence="2 3">
    <name type="scientific">Candidatus Collierbacteria bacterium GW2011_GWC2_43_12</name>
    <dbReference type="NCBI Taxonomy" id="1618390"/>
    <lineage>
        <taxon>Bacteria</taxon>
        <taxon>Candidatus Collieribacteriota</taxon>
    </lineage>
</organism>
<protein>
    <submittedName>
        <fullName evidence="2">Uncharacterized protein</fullName>
    </submittedName>
</protein>
<feature type="transmembrane region" description="Helical" evidence="1">
    <location>
        <begin position="21"/>
        <end position="37"/>
    </location>
</feature>
<evidence type="ECO:0000313" key="3">
    <source>
        <dbReference type="Proteomes" id="UP000033980"/>
    </source>
</evidence>
<keyword evidence="1" id="KW-0472">Membrane</keyword>
<proteinExistence type="predicted"/>
<comment type="caution">
    <text evidence="2">The sequence shown here is derived from an EMBL/GenBank/DDBJ whole genome shotgun (WGS) entry which is preliminary data.</text>
</comment>
<feature type="transmembrane region" description="Helical" evidence="1">
    <location>
        <begin position="109"/>
        <end position="128"/>
    </location>
</feature>
<feature type="transmembrane region" description="Helical" evidence="1">
    <location>
        <begin position="78"/>
        <end position="97"/>
    </location>
</feature>
<dbReference type="AlphaFoldDB" id="A0A0G1D7Y3"/>
<feature type="transmembrane region" description="Helical" evidence="1">
    <location>
        <begin position="185"/>
        <end position="202"/>
    </location>
</feature>
<reference evidence="2 3" key="1">
    <citation type="journal article" date="2015" name="Nature">
        <title>rRNA introns, odd ribosomes, and small enigmatic genomes across a large radiation of phyla.</title>
        <authorList>
            <person name="Brown C.T."/>
            <person name="Hug L.A."/>
            <person name="Thomas B.C."/>
            <person name="Sharon I."/>
            <person name="Castelle C.J."/>
            <person name="Singh A."/>
            <person name="Wilkins M.J."/>
            <person name="Williams K.H."/>
            <person name="Banfield J.F."/>
        </authorList>
    </citation>
    <scope>NUCLEOTIDE SEQUENCE [LARGE SCALE GENOMIC DNA]</scope>
</reference>
<dbReference type="PANTHER" id="PTHR37422">
    <property type="entry name" value="TEICHURONIC ACID BIOSYNTHESIS PROTEIN TUAE"/>
    <property type="match status" value="1"/>
</dbReference>